<dbReference type="InterPro" id="IPR058030">
    <property type="entry name" value="TRIM8/14/16/25/29/45/65_CC"/>
</dbReference>
<dbReference type="AlphaFoldDB" id="A0AAD3N4G6"/>
<sequence>MGREKRGGRGGEEEMELHITILRSHLSVSEQKIQEMIRQRIRKIEEIRMSVSELELAVERETAGSVCLFSALMTAIEHSQAELMEVMDMSRRAAEHQANAMIRQLELEVEELRRRESALAELAQSDDHNHCVKMFPILSSPPATKDWSGVSVNPDLGTGTIYRSLSVLVEKFQEELKTVAETGFPASVLEPSPVRTQPSQCPFFLK</sequence>
<evidence type="ECO:0000259" key="2">
    <source>
        <dbReference type="Pfam" id="PF25600"/>
    </source>
</evidence>
<dbReference type="Pfam" id="PF25600">
    <property type="entry name" value="TRIM_CC"/>
    <property type="match status" value="1"/>
</dbReference>
<keyword evidence="1" id="KW-0175">Coiled coil</keyword>
<proteinExistence type="predicted"/>
<name>A0AAD3N4G6_LATJO</name>
<dbReference type="EMBL" id="BRZM01000070">
    <property type="protein sequence ID" value="GLD64624.1"/>
    <property type="molecule type" value="Genomic_DNA"/>
</dbReference>
<gene>
    <name evidence="3" type="ORF">AKAME5_001616100</name>
</gene>
<accession>A0AAD3N4G6</accession>
<keyword evidence="4" id="KW-1185">Reference proteome</keyword>
<organism evidence="3 4">
    <name type="scientific">Lates japonicus</name>
    <name type="common">Japanese lates</name>
    <dbReference type="NCBI Taxonomy" id="270547"/>
    <lineage>
        <taxon>Eukaryota</taxon>
        <taxon>Metazoa</taxon>
        <taxon>Chordata</taxon>
        <taxon>Craniata</taxon>
        <taxon>Vertebrata</taxon>
        <taxon>Euteleostomi</taxon>
        <taxon>Actinopterygii</taxon>
        <taxon>Neopterygii</taxon>
        <taxon>Teleostei</taxon>
        <taxon>Neoteleostei</taxon>
        <taxon>Acanthomorphata</taxon>
        <taxon>Carangaria</taxon>
        <taxon>Carangaria incertae sedis</taxon>
        <taxon>Centropomidae</taxon>
        <taxon>Lates</taxon>
    </lineage>
</organism>
<evidence type="ECO:0000256" key="1">
    <source>
        <dbReference type="SAM" id="Coils"/>
    </source>
</evidence>
<evidence type="ECO:0000313" key="3">
    <source>
        <dbReference type="EMBL" id="GLD64624.1"/>
    </source>
</evidence>
<dbReference type="Proteomes" id="UP001279410">
    <property type="component" value="Unassembled WGS sequence"/>
</dbReference>
<feature type="coiled-coil region" evidence="1">
    <location>
        <begin position="95"/>
        <end position="122"/>
    </location>
</feature>
<reference evidence="3" key="1">
    <citation type="submission" date="2022-08" db="EMBL/GenBank/DDBJ databases">
        <title>Genome sequencing of akame (Lates japonicus).</title>
        <authorList>
            <person name="Hashiguchi Y."/>
            <person name="Takahashi H."/>
        </authorList>
    </citation>
    <scope>NUCLEOTIDE SEQUENCE</scope>
    <source>
        <strain evidence="3">Kochi</strain>
    </source>
</reference>
<protein>
    <submittedName>
        <fullName evidence="3">E3 ubiquitin-protein ligase TRIM39-like protein</fullName>
    </submittedName>
</protein>
<feature type="domain" description="TRIM8/14/16/25/29/45/65 coiled-coil region" evidence="2">
    <location>
        <begin position="37"/>
        <end position="177"/>
    </location>
</feature>
<evidence type="ECO:0000313" key="4">
    <source>
        <dbReference type="Proteomes" id="UP001279410"/>
    </source>
</evidence>
<comment type="caution">
    <text evidence="3">The sequence shown here is derived from an EMBL/GenBank/DDBJ whole genome shotgun (WGS) entry which is preliminary data.</text>
</comment>